<reference evidence="11" key="1">
    <citation type="submission" date="2022-01" db="EMBL/GenBank/DDBJ databases">
        <title>Genome Sequence Resource for Two Populations of Ditylenchus destructor, the Migratory Endoparasitic Phytonematode.</title>
        <authorList>
            <person name="Zhang H."/>
            <person name="Lin R."/>
            <person name="Xie B."/>
        </authorList>
    </citation>
    <scope>NUCLEOTIDE SEQUENCE</scope>
    <source>
        <strain evidence="11">BazhouSP</strain>
    </source>
</reference>
<dbReference type="PROSITE" id="PS50072">
    <property type="entry name" value="CSA_PPIASE_2"/>
    <property type="match status" value="1"/>
</dbReference>
<keyword evidence="6 8" id="KW-0539">Nucleus</keyword>
<keyword evidence="12" id="KW-1185">Reference proteome</keyword>
<feature type="domain" description="PPIase cyclophilin-type" evidence="9">
    <location>
        <begin position="6"/>
        <end position="161"/>
    </location>
</feature>
<comment type="caution">
    <text evidence="11">The sequence shown here is derived from an EMBL/GenBank/DDBJ whole genome shotgun (WGS) entry which is preliminary data.</text>
</comment>
<dbReference type="Proteomes" id="UP001201812">
    <property type="component" value="Unassembled WGS sequence"/>
</dbReference>
<dbReference type="PRINTS" id="PR00153">
    <property type="entry name" value="CSAPPISMRASE"/>
</dbReference>
<dbReference type="AlphaFoldDB" id="A0AAD4N2W4"/>
<name>A0AAD4N2W4_9BILA</name>
<dbReference type="EC" id="5.2.1.8" evidence="8"/>
<sequence>MSVLIESTIGDFVVDLYVDERPNTCKNFLKLCKMKYYNCCQFFTIEPNYIAQTGDPTNTGRGGESVYGMVYGEQARYFEMEHIPKLKHRRKGLLSMTNNGNGMLGSQFFITLADELDFLDDKHCIFGEVTEGMEAIQALNESLVDNNNQPFKDIRISHTIIIDDPFSDPPRLTFPSRSPSPTEDLIKLTTKIAIDQSVDEDADLDPEEARRRLEEKEMKAQAQILEMVGDLRHADDRPEDNVLFVCKLNPVTTDEDLEVIFSRFGQIIECEVIRDKRTKASLQYAFIRFEKPEYCEAAYLKMDNVLIDDRRIHVDFSQSVAKLYQWDKPEKMRGVDWYRSRRQLLRVPGFMASGNPENPGIGQVADHPSPLGSGRVIHESLRLGELSRLVPVSPSTLASTGIYGFRKSGKSWMTKGAAKRRSRGGSPVEFYLLR</sequence>
<dbReference type="Gene3D" id="2.40.100.10">
    <property type="entry name" value="Cyclophilin-like"/>
    <property type="match status" value="1"/>
</dbReference>
<keyword evidence="3 7" id="KW-0694">RNA-binding</keyword>
<dbReference type="CDD" id="cd12235">
    <property type="entry name" value="RRM_PPIL4"/>
    <property type="match status" value="1"/>
</dbReference>
<dbReference type="Pfam" id="PF00160">
    <property type="entry name" value="Pro_isomerase"/>
    <property type="match status" value="1"/>
</dbReference>
<dbReference type="InterPro" id="IPR002130">
    <property type="entry name" value="Cyclophilin-type_PPIase_dom"/>
</dbReference>
<accession>A0AAD4N2W4</accession>
<comment type="catalytic activity">
    <reaction evidence="1 8">
        <text>[protein]-peptidylproline (omega=180) = [protein]-peptidylproline (omega=0)</text>
        <dbReference type="Rhea" id="RHEA:16237"/>
        <dbReference type="Rhea" id="RHEA-COMP:10747"/>
        <dbReference type="Rhea" id="RHEA-COMP:10748"/>
        <dbReference type="ChEBI" id="CHEBI:83833"/>
        <dbReference type="ChEBI" id="CHEBI:83834"/>
        <dbReference type="EC" id="5.2.1.8"/>
    </reaction>
</comment>
<evidence type="ECO:0000256" key="1">
    <source>
        <dbReference type="ARBA" id="ARBA00000971"/>
    </source>
</evidence>
<dbReference type="EMBL" id="JAKKPZ010000014">
    <property type="protein sequence ID" value="KAI1713853.1"/>
    <property type="molecule type" value="Genomic_DNA"/>
</dbReference>
<dbReference type="Gene3D" id="3.30.70.330">
    <property type="match status" value="1"/>
</dbReference>
<comment type="subcellular location">
    <subcellularLocation>
        <location evidence="2 8">Nucleus</location>
    </subcellularLocation>
</comment>
<keyword evidence="5 8" id="KW-0413">Isomerase</keyword>
<dbReference type="PROSITE" id="PS50102">
    <property type="entry name" value="RRM"/>
    <property type="match status" value="1"/>
</dbReference>
<gene>
    <name evidence="11" type="ORF">DdX_08735</name>
</gene>
<evidence type="ECO:0000256" key="8">
    <source>
        <dbReference type="RuleBase" id="RU365081"/>
    </source>
</evidence>
<evidence type="ECO:0000313" key="11">
    <source>
        <dbReference type="EMBL" id="KAI1713853.1"/>
    </source>
</evidence>
<dbReference type="GO" id="GO:0003755">
    <property type="term" value="F:peptidyl-prolyl cis-trans isomerase activity"/>
    <property type="evidence" value="ECO:0007669"/>
    <property type="project" value="UniProtKB-UniRule"/>
</dbReference>
<dbReference type="CDD" id="cd01921">
    <property type="entry name" value="cyclophilin_RRM"/>
    <property type="match status" value="1"/>
</dbReference>
<dbReference type="GO" id="GO:0005634">
    <property type="term" value="C:nucleus"/>
    <property type="evidence" value="ECO:0007669"/>
    <property type="project" value="UniProtKB-SubCell"/>
</dbReference>
<dbReference type="PANTHER" id="PTHR45843:SF1">
    <property type="entry name" value="PEPTIDYL-PROLYL CIS-TRANS ISOMERASE-LIKE 4"/>
    <property type="match status" value="1"/>
</dbReference>
<dbReference type="SUPFAM" id="SSF50891">
    <property type="entry name" value="Cyclophilin-like"/>
    <property type="match status" value="1"/>
</dbReference>
<comment type="similarity">
    <text evidence="8">Belongs to the cyclophilin-type PPIase family. PPIL4 subfamily.</text>
</comment>
<proteinExistence type="inferred from homology"/>
<dbReference type="InterPro" id="IPR035542">
    <property type="entry name" value="CRIP"/>
</dbReference>
<evidence type="ECO:0000256" key="3">
    <source>
        <dbReference type="ARBA" id="ARBA00022884"/>
    </source>
</evidence>
<dbReference type="InterPro" id="IPR035538">
    <property type="entry name" value="Cyclophilin_PPIL4"/>
</dbReference>
<dbReference type="SUPFAM" id="SSF54928">
    <property type="entry name" value="RNA-binding domain, RBD"/>
    <property type="match status" value="1"/>
</dbReference>
<dbReference type="InterPro" id="IPR035979">
    <property type="entry name" value="RBD_domain_sf"/>
</dbReference>
<dbReference type="SMART" id="SM00360">
    <property type="entry name" value="RRM"/>
    <property type="match status" value="1"/>
</dbReference>
<dbReference type="InterPro" id="IPR029000">
    <property type="entry name" value="Cyclophilin-like_dom_sf"/>
</dbReference>
<comment type="function">
    <text evidence="8">PPIases accelerate the folding of proteins. It catalyzes the cis-trans isomerization of proline imidic peptide bonds in oligopeptides.</text>
</comment>
<evidence type="ECO:0000259" key="10">
    <source>
        <dbReference type="PROSITE" id="PS50102"/>
    </source>
</evidence>
<dbReference type="GO" id="GO:0003723">
    <property type="term" value="F:RNA binding"/>
    <property type="evidence" value="ECO:0007669"/>
    <property type="project" value="UniProtKB-UniRule"/>
</dbReference>
<evidence type="ECO:0000256" key="2">
    <source>
        <dbReference type="ARBA" id="ARBA00004123"/>
    </source>
</evidence>
<evidence type="ECO:0000313" key="12">
    <source>
        <dbReference type="Proteomes" id="UP001201812"/>
    </source>
</evidence>
<dbReference type="FunFam" id="2.40.100.10:FF:000079">
    <property type="entry name" value="Peptidyl-prolyl cis-trans isomerase"/>
    <property type="match status" value="1"/>
</dbReference>
<dbReference type="InterPro" id="IPR012677">
    <property type="entry name" value="Nucleotide-bd_a/b_plait_sf"/>
</dbReference>
<evidence type="ECO:0000256" key="5">
    <source>
        <dbReference type="ARBA" id="ARBA00023235"/>
    </source>
</evidence>
<evidence type="ECO:0000259" key="9">
    <source>
        <dbReference type="PROSITE" id="PS50072"/>
    </source>
</evidence>
<evidence type="ECO:0000256" key="6">
    <source>
        <dbReference type="ARBA" id="ARBA00023242"/>
    </source>
</evidence>
<dbReference type="InterPro" id="IPR000504">
    <property type="entry name" value="RRM_dom"/>
</dbReference>
<protein>
    <recommendedName>
        <fullName evidence="8">Peptidyl-prolyl cis-trans isomerase</fullName>
        <shortName evidence="8">PPIase</shortName>
        <ecNumber evidence="8">5.2.1.8</ecNumber>
    </recommendedName>
</protein>
<keyword evidence="4 8" id="KW-0697">Rotamase</keyword>
<evidence type="ECO:0000256" key="7">
    <source>
        <dbReference type="PROSITE-ProRule" id="PRU00176"/>
    </source>
</evidence>
<feature type="domain" description="RRM" evidence="10">
    <location>
        <begin position="241"/>
        <end position="319"/>
    </location>
</feature>
<dbReference type="PANTHER" id="PTHR45843">
    <property type="entry name" value="PEPTIDYL-PROLYL CIS-TRANS ISOMERASE-LIKE 4"/>
    <property type="match status" value="1"/>
</dbReference>
<dbReference type="Pfam" id="PF00076">
    <property type="entry name" value="RRM_1"/>
    <property type="match status" value="1"/>
</dbReference>
<organism evidence="11 12">
    <name type="scientific">Ditylenchus destructor</name>
    <dbReference type="NCBI Taxonomy" id="166010"/>
    <lineage>
        <taxon>Eukaryota</taxon>
        <taxon>Metazoa</taxon>
        <taxon>Ecdysozoa</taxon>
        <taxon>Nematoda</taxon>
        <taxon>Chromadorea</taxon>
        <taxon>Rhabditida</taxon>
        <taxon>Tylenchina</taxon>
        <taxon>Tylenchomorpha</taxon>
        <taxon>Sphaerularioidea</taxon>
        <taxon>Anguinidae</taxon>
        <taxon>Anguininae</taxon>
        <taxon>Ditylenchus</taxon>
    </lineage>
</organism>
<evidence type="ECO:0000256" key="4">
    <source>
        <dbReference type="ARBA" id="ARBA00023110"/>
    </source>
</evidence>